<protein>
    <recommendedName>
        <fullName evidence="1">PDZ domain-containing protein</fullName>
    </recommendedName>
</protein>
<dbReference type="Pfam" id="PF00595">
    <property type="entry name" value="PDZ"/>
    <property type="match status" value="1"/>
</dbReference>
<sequence length="153" mass="17250">MAANTHSNLRLCRLCVWENYNGLGFNLDRQNGPPYLVFAVESYSPAAVGGLQMQDVILQVNREDVGNVDYETFRQCIDRARQKGPVELLVCNSSKYQEMKANSMPIDPSSAIRMGTPATMPEHIRNEYMQRAPRICEIKMKPEDTSFGFAVAN</sequence>
<dbReference type="EMBL" id="CAJOBC010000388">
    <property type="protein sequence ID" value="CAF3580056.1"/>
    <property type="molecule type" value="Genomic_DNA"/>
</dbReference>
<evidence type="ECO:0000313" key="3">
    <source>
        <dbReference type="EMBL" id="CAF3580056.1"/>
    </source>
</evidence>
<reference evidence="2" key="1">
    <citation type="submission" date="2021-02" db="EMBL/GenBank/DDBJ databases">
        <authorList>
            <person name="Nowell W R."/>
        </authorList>
    </citation>
    <scope>NUCLEOTIDE SEQUENCE</scope>
</reference>
<evidence type="ECO:0000313" key="4">
    <source>
        <dbReference type="Proteomes" id="UP000663829"/>
    </source>
</evidence>
<accession>A0A813SI96</accession>
<organism evidence="2 4">
    <name type="scientific">Didymodactylos carnosus</name>
    <dbReference type="NCBI Taxonomy" id="1234261"/>
    <lineage>
        <taxon>Eukaryota</taxon>
        <taxon>Metazoa</taxon>
        <taxon>Spiralia</taxon>
        <taxon>Gnathifera</taxon>
        <taxon>Rotifera</taxon>
        <taxon>Eurotatoria</taxon>
        <taxon>Bdelloidea</taxon>
        <taxon>Philodinida</taxon>
        <taxon>Philodinidae</taxon>
        <taxon>Didymodactylos</taxon>
    </lineage>
</organism>
<proteinExistence type="predicted"/>
<feature type="non-terminal residue" evidence="2">
    <location>
        <position position="1"/>
    </location>
</feature>
<dbReference type="SUPFAM" id="SSF50156">
    <property type="entry name" value="PDZ domain-like"/>
    <property type="match status" value="1"/>
</dbReference>
<dbReference type="OrthoDB" id="10009200at2759"/>
<evidence type="ECO:0000313" key="2">
    <source>
        <dbReference type="EMBL" id="CAF0795511.1"/>
    </source>
</evidence>
<dbReference type="Gene3D" id="2.30.42.10">
    <property type="match status" value="1"/>
</dbReference>
<dbReference type="InterPro" id="IPR036034">
    <property type="entry name" value="PDZ_sf"/>
</dbReference>
<feature type="domain" description="PDZ" evidence="1">
    <location>
        <begin position="21"/>
        <end position="94"/>
    </location>
</feature>
<comment type="caution">
    <text evidence="2">The sequence shown here is derived from an EMBL/GenBank/DDBJ whole genome shotgun (WGS) entry which is preliminary data.</text>
</comment>
<keyword evidence="4" id="KW-1185">Reference proteome</keyword>
<dbReference type="EMBL" id="CAJNOQ010000388">
    <property type="protein sequence ID" value="CAF0795511.1"/>
    <property type="molecule type" value="Genomic_DNA"/>
</dbReference>
<dbReference type="InterPro" id="IPR001478">
    <property type="entry name" value="PDZ"/>
</dbReference>
<gene>
    <name evidence="2" type="ORF">GPM918_LOCUS3230</name>
    <name evidence="3" type="ORF">SRO942_LOCUS3230</name>
</gene>
<evidence type="ECO:0000259" key="1">
    <source>
        <dbReference type="SMART" id="SM00228"/>
    </source>
</evidence>
<dbReference type="Proteomes" id="UP000681722">
    <property type="component" value="Unassembled WGS sequence"/>
</dbReference>
<dbReference type="Proteomes" id="UP000663829">
    <property type="component" value="Unassembled WGS sequence"/>
</dbReference>
<dbReference type="SMART" id="SM00228">
    <property type="entry name" value="PDZ"/>
    <property type="match status" value="1"/>
</dbReference>
<dbReference type="AlphaFoldDB" id="A0A813SI96"/>
<name>A0A813SI96_9BILA</name>